<name>A0A8S1JUL1_9CILI</name>
<feature type="chain" id="PRO_5035809884" description="Transmembrane protein" evidence="2">
    <location>
        <begin position="17"/>
        <end position="1236"/>
    </location>
</feature>
<protein>
    <recommendedName>
        <fullName evidence="5">Transmembrane protein</fullName>
    </recommendedName>
</protein>
<accession>A0A8S1JUL1</accession>
<evidence type="ECO:0008006" key="5">
    <source>
        <dbReference type="Google" id="ProtNLM"/>
    </source>
</evidence>
<feature type="transmembrane region" description="Helical" evidence="1">
    <location>
        <begin position="1064"/>
        <end position="1086"/>
    </location>
</feature>
<dbReference type="InterPro" id="IPR006212">
    <property type="entry name" value="Furin_repeat"/>
</dbReference>
<organism evidence="3 4">
    <name type="scientific">Paramecium sonneborni</name>
    <dbReference type="NCBI Taxonomy" id="65129"/>
    <lineage>
        <taxon>Eukaryota</taxon>
        <taxon>Sar</taxon>
        <taxon>Alveolata</taxon>
        <taxon>Ciliophora</taxon>
        <taxon>Intramacronucleata</taxon>
        <taxon>Oligohymenophorea</taxon>
        <taxon>Peniculida</taxon>
        <taxon>Parameciidae</taxon>
        <taxon>Paramecium</taxon>
    </lineage>
</organism>
<sequence length="1236" mass="144395">MNKLFTLSLLFSISIAQMTFQKTNLENDQEQFYILIQNQPITGFCFMTINLIEENNDFAIEEADGFKLNFIQGSVGLQTNIMFAGAYSYQYNSCVNTIEVDIGPIKTLHLKANILIEVIFKGSTQQKLYSQLISYNQYINTNLNIKTDSQVTSAICNFNITYKPINFIIEEDQIVITFPYRDEDAIVPKSEYFNFKTPNCRIEQDGHLDDSILCYFLQNQLKITKINSQSVLNIIVQDFVNPQNLKEISNIQFELQRFFTSKYFIVESSVLSYQSTIINQDIFAYLIQSDDHINTLNNFQIQIKYQDFLYYDTIMIITFPNQFLNTQPTITLSDNLNTNFIANFVDQTLTLSNFIKNEGKQSNIILSFQIQNPLIQKIYQGLKVKFIWQNFDIAESIPQNIIFSPLTFKSFNMESSNKNLIEQTQLCFTFEFAKSFYEYSYLEINFFSNINFDSLVSITESQNINSNSQIDMDGKNVKIKNIFINSQFDKQTHFCLNGIYNPSYIDQDNESYTFSIMFDNFQQVINNQKQFLNLQHGYLEIISLKQNQEQTNQKENIINLSFKSQTGLLENDFILIYFDLNNYFLESLLSDNNQLTCEINEKQSSCSLQENTLKIQTSTIFKAKSLLNIQINNFISNRSLNPINNINIKTFHKIYLIDILPYSPNLSVSKPNNLDYFVVEAIKNQQTQSISIQIHMQFRIPLKQTDSIIILIPQKINCKNCICSFHECTITNQKITLNNLYDINKILYIEILSAQNTDNSLSIPQTQIQVKDQLGFLIYEDQTQLTTQINQFKKFKLTPEYDYIGIRSNYFLQFISSININQKNTLILDFDPDFNLNQIQCPQEYQCHLNQSQLKLNFLFQIQQNQNITLLIESVINPNSMNSLYFYTLSQYNENNTLVQQSSIKSDYFRCQFDNCILCYSDYCQQCEKGLLKLSGKCLYDCPEGYIIINESCKKCETTNYCSTCSSNNLQQCLQCQDGYFLENNICIKIDFILNNHLNTTSPNENNSLQNSTSNYNSDILTQNKIVKNNTKKSYSLGLLNYLEAGFICSLILYKLVNKNFSMFFTLSIMLGFSIPIFRIFSLVFFTIQEQYLFSSFTLILFFLSQLQSFHFQAQIEIPLLTDILYKQNVQKQNYFYINNLLFKFLDFRIICMLKSRLAKSNLFNFSFKYNEEIKIALATNYKRLTTVQNPLQFGLLLTAIIFYETNNYQFEFLIYSSVEWLANAIILYQLKKNQF</sequence>
<evidence type="ECO:0000313" key="3">
    <source>
        <dbReference type="EMBL" id="CAD8046121.1"/>
    </source>
</evidence>
<evidence type="ECO:0000256" key="2">
    <source>
        <dbReference type="SAM" id="SignalP"/>
    </source>
</evidence>
<proteinExistence type="predicted"/>
<dbReference type="SMART" id="SM00261">
    <property type="entry name" value="FU"/>
    <property type="match status" value="2"/>
</dbReference>
<feature type="transmembrane region" description="Helical" evidence="1">
    <location>
        <begin position="1035"/>
        <end position="1057"/>
    </location>
</feature>
<reference evidence="3" key="1">
    <citation type="submission" date="2021-01" db="EMBL/GenBank/DDBJ databases">
        <authorList>
            <consortium name="Genoscope - CEA"/>
            <person name="William W."/>
        </authorList>
    </citation>
    <scope>NUCLEOTIDE SEQUENCE</scope>
</reference>
<dbReference type="Proteomes" id="UP000692954">
    <property type="component" value="Unassembled WGS sequence"/>
</dbReference>
<dbReference type="OrthoDB" id="301141at2759"/>
<comment type="caution">
    <text evidence="3">The sequence shown here is derived from an EMBL/GenBank/DDBJ whole genome shotgun (WGS) entry which is preliminary data.</text>
</comment>
<gene>
    <name evidence="3" type="ORF">PSON_ATCC_30995.1.T0010452</name>
</gene>
<dbReference type="CDD" id="cd00064">
    <property type="entry name" value="FU"/>
    <property type="match status" value="2"/>
</dbReference>
<keyword evidence="2" id="KW-0732">Signal</keyword>
<dbReference type="EMBL" id="CAJJDN010000001">
    <property type="protein sequence ID" value="CAD8046121.1"/>
    <property type="molecule type" value="Genomic_DNA"/>
</dbReference>
<feature type="signal peptide" evidence="2">
    <location>
        <begin position="1"/>
        <end position="16"/>
    </location>
</feature>
<evidence type="ECO:0000313" key="4">
    <source>
        <dbReference type="Proteomes" id="UP000692954"/>
    </source>
</evidence>
<keyword evidence="1" id="KW-1133">Transmembrane helix</keyword>
<dbReference type="AlphaFoldDB" id="A0A8S1JUL1"/>
<keyword evidence="1" id="KW-0812">Transmembrane</keyword>
<keyword evidence="4" id="KW-1185">Reference proteome</keyword>
<evidence type="ECO:0000256" key="1">
    <source>
        <dbReference type="SAM" id="Phobius"/>
    </source>
</evidence>
<keyword evidence="1" id="KW-0472">Membrane</keyword>